<sequence length="282" mass="31825">MRPHKAEEDKGIVYCNRVRLGNWYEAATLEEYKLNMFLEQMKRGDLMLARFRKMTENLNTPTVLTPSTGNIAFGAKISLYAPHVPAKDRAGEGKKGLLLGGRISSDDIPYSQELEDGCSIVGIPYSEPANRHAFVITSADYCDRDGELLKYNQEFLLKLASTDVNKQPLYIRYDPDPVPGLLGAFTLYLSKHFVSNTRWRVLPLQRPGITRFEQEGTAVVVNQDCIINHCATNLNLGIRVGHWAMGFYGKICAPLMQTCLDVYGRELPNNIWQIHTKIPTSK</sequence>
<name>A0AAD7Z2D9_MYTSE</name>
<dbReference type="PANTHER" id="PTHR24274">
    <property type="entry name" value="CILIA- AND FLAGELLA-ASSOCIATED PROTEIN 161"/>
    <property type="match status" value="1"/>
</dbReference>
<protein>
    <submittedName>
        <fullName evidence="1">Uncharacterized protein</fullName>
    </submittedName>
</protein>
<dbReference type="AlphaFoldDB" id="A0AAD7Z2D9"/>
<dbReference type="EMBL" id="JARGEI010000002">
    <property type="protein sequence ID" value="KAJ8735570.1"/>
    <property type="molecule type" value="Genomic_DNA"/>
</dbReference>
<dbReference type="InterPro" id="IPR055325">
    <property type="entry name" value="CF161"/>
</dbReference>
<comment type="caution">
    <text evidence="1">The sequence shown here is derived from an EMBL/GenBank/DDBJ whole genome shotgun (WGS) entry which is preliminary data.</text>
</comment>
<organism evidence="1 2">
    <name type="scientific">Mythimna separata</name>
    <name type="common">Oriental armyworm</name>
    <name type="synonym">Pseudaletia separata</name>
    <dbReference type="NCBI Taxonomy" id="271217"/>
    <lineage>
        <taxon>Eukaryota</taxon>
        <taxon>Metazoa</taxon>
        <taxon>Ecdysozoa</taxon>
        <taxon>Arthropoda</taxon>
        <taxon>Hexapoda</taxon>
        <taxon>Insecta</taxon>
        <taxon>Pterygota</taxon>
        <taxon>Neoptera</taxon>
        <taxon>Endopterygota</taxon>
        <taxon>Lepidoptera</taxon>
        <taxon>Glossata</taxon>
        <taxon>Ditrysia</taxon>
        <taxon>Noctuoidea</taxon>
        <taxon>Noctuidae</taxon>
        <taxon>Noctuinae</taxon>
        <taxon>Hadenini</taxon>
        <taxon>Mythimna</taxon>
    </lineage>
</organism>
<dbReference type="Pfam" id="PF24569">
    <property type="entry name" value="CFAP161"/>
    <property type="match status" value="2"/>
</dbReference>
<dbReference type="GO" id="GO:0060271">
    <property type="term" value="P:cilium assembly"/>
    <property type="evidence" value="ECO:0007669"/>
    <property type="project" value="TreeGrafter"/>
</dbReference>
<dbReference type="PANTHER" id="PTHR24274:SF1">
    <property type="entry name" value="CILIA- AND FLAGELLA-ASSOCIATED PROTEIN 161"/>
    <property type="match status" value="1"/>
</dbReference>
<dbReference type="GO" id="GO:0031514">
    <property type="term" value="C:motile cilium"/>
    <property type="evidence" value="ECO:0007669"/>
    <property type="project" value="TreeGrafter"/>
</dbReference>
<proteinExistence type="predicted"/>
<evidence type="ECO:0000313" key="1">
    <source>
        <dbReference type="EMBL" id="KAJ8735570.1"/>
    </source>
</evidence>
<reference evidence="1" key="1">
    <citation type="submission" date="2023-03" db="EMBL/GenBank/DDBJ databases">
        <title>Chromosome-level genomes of two armyworms, Mythimna separata and Mythimna loreyi, provide insights into the biosynthesis and reception of sex pheromones.</title>
        <authorList>
            <person name="Zhao H."/>
        </authorList>
    </citation>
    <scope>NUCLEOTIDE SEQUENCE</scope>
    <source>
        <strain evidence="1">BeijingLab</strain>
        <tissue evidence="1">Pupa</tissue>
    </source>
</reference>
<gene>
    <name evidence="1" type="ORF">PYW07_007190</name>
</gene>
<dbReference type="Proteomes" id="UP001231518">
    <property type="component" value="Chromosome 2"/>
</dbReference>
<accession>A0AAD7Z2D9</accession>
<keyword evidence="2" id="KW-1185">Reference proteome</keyword>
<evidence type="ECO:0000313" key="2">
    <source>
        <dbReference type="Proteomes" id="UP001231518"/>
    </source>
</evidence>